<evidence type="ECO:0000256" key="1">
    <source>
        <dbReference type="SAM" id="Phobius"/>
    </source>
</evidence>
<dbReference type="AlphaFoldDB" id="A0A9P8CCP7"/>
<dbReference type="Gene3D" id="1.20.140.150">
    <property type="match status" value="1"/>
</dbReference>
<evidence type="ECO:0000313" key="3">
    <source>
        <dbReference type="Proteomes" id="UP000887226"/>
    </source>
</evidence>
<keyword evidence="1" id="KW-0812">Transmembrane</keyword>
<feature type="transmembrane region" description="Helical" evidence="1">
    <location>
        <begin position="7"/>
        <end position="31"/>
    </location>
</feature>
<protein>
    <submittedName>
        <fullName evidence="2">Uncharacterized protein</fullName>
    </submittedName>
</protein>
<feature type="transmembrane region" description="Helical" evidence="1">
    <location>
        <begin position="157"/>
        <end position="182"/>
    </location>
</feature>
<evidence type="ECO:0000313" key="2">
    <source>
        <dbReference type="EMBL" id="KAG9241887.1"/>
    </source>
</evidence>
<gene>
    <name evidence="2" type="ORF">BJ878DRAFT_427101</name>
</gene>
<accession>A0A9P8CCP7</accession>
<proteinExistence type="predicted"/>
<keyword evidence="3" id="KW-1185">Reference proteome</keyword>
<dbReference type="EMBL" id="MU254142">
    <property type="protein sequence ID" value="KAG9241887.1"/>
    <property type="molecule type" value="Genomic_DNA"/>
</dbReference>
<dbReference type="Proteomes" id="UP000887226">
    <property type="component" value="Unassembled WGS sequence"/>
</dbReference>
<name>A0A9P8CCP7_9HELO</name>
<feature type="transmembrane region" description="Helical" evidence="1">
    <location>
        <begin position="84"/>
        <end position="107"/>
    </location>
</feature>
<sequence>MTRKPVYAVAVVVFIAATAMTITSILLPSWISYRVFTPGGSLTKTIGLHRSCYTVDGTTKCHSFPQDDDCHTSDRYFCSIWRSVGFMMSFTAVVELVTLVAYMVIIGGGRAKREGGWKILAFLLFLVGMLQCAAMSLVAYLYDNDDRFFIGWELGNAWILCTISWSIAILSSVFLSLSAYVFPSEGGYELIPSERYGRPF</sequence>
<feature type="transmembrane region" description="Helical" evidence="1">
    <location>
        <begin position="119"/>
        <end position="142"/>
    </location>
</feature>
<keyword evidence="1" id="KW-1133">Transmembrane helix</keyword>
<keyword evidence="1" id="KW-0472">Membrane</keyword>
<dbReference type="OrthoDB" id="61370at2759"/>
<reference evidence="2" key="1">
    <citation type="journal article" date="2021" name="IMA Fungus">
        <title>Genomic characterization of three marine fungi, including Emericellopsis atlantica sp. nov. with signatures of a generalist lifestyle and marine biomass degradation.</title>
        <authorList>
            <person name="Hagestad O.C."/>
            <person name="Hou L."/>
            <person name="Andersen J.H."/>
            <person name="Hansen E.H."/>
            <person name="Altermark B."/>
            <person name="Li C."/>
            <person name="Kuhnert E."/>
            <person name="Cox R.J."/>
            <person name="Crous P.W."/>
            <person name="Spatafora J.W."/>
            <person name="Lail K."/>
            <person name="Amirebrahimi M."/>
            <person name="Lipzen A."/>
            <person name="Pangilinan J."/>
            <person name="Andreopoulos W."/>
            <person name="Hayes R.D."/>
            <person name="Ng V."/>
            <person name="Grigoriev I.V."/>
            <person name="Jackson S.A."/>
            <person name="Sutton T.D.S."/>
            <person name="Dobson A.D.W."/>
            <person name="Rama T."/>
        </authorList>
    </citation>
    <scope>NUCLEOTIDE SEQUENCE</scope>
    <source>
        <strain evidence="2">TRa3180A</strain>
    </source>
</reference>
<comment type="caution">
    <text evidence="2">The sequence shown here is derived from an EMBL/GenBank/DDBJ whole genome shotgun (WGS) entry which is preliminary data.</text>
</comment>
<organism evidence="2 3">
    <name type="scientific">Calycina marina</name>
    <dbReference type="NCBI Taxonomy" id="1763456"/>
    <lineage>
        <taxon>Eukaryota</taxon>
        <taxon>Fungi</taxon>
        <taxon>Dikarya</taxon>
        <taxon>Ascomycota</taxon>
        <taxon>Pezizomycotina</taxon>
        <taxon>Leotiomycetes</taxon>
        <taxon>Helotiales</taxon>
        <taxon>Pezizellaceae</taxon>
        <taxon>Calycina</taxon>
    </lineage>
</organism>